<dbReference type="AlphaFoldDB" id="A0A401SLX2"/>
<dbReference type="Gene3D" id="2.60.120.200">
    <property type="match status" value="1"/>
</dbReference>
<gene>
    <name evidence="11" type="ORF">chiPu_0009840</name>
</gene>
<keyword evidence="6" id="KW-0176">Collagen</keyword>
<feature type="region of interest" description="Disordered" evidence="8">
    <location>
        <begin position="572"/>
        <end position="597"/>
    </location>
</feature>
<dbReference type="STRING" id="137246.A0A401SLX2"/>
<dbReference type="OMA" id="THANLHF"/>
<dbReference type="InterPro" id="IPR013320">
    <property type="entry name" value="ConA-like_dom_sf"/>
</dbReference>
<evidence type="ECO:0000256" key="7">
    <source>
        <dbReference type="ARBA" id="ARBA00023180"/>
    </source>
</evidence>
<keyword evidence="9" id="KW-1133">Transmembrane helix</keyword>
<dbReference type="SMART" id="SM00210">
    <property type="entry name" value="TSPN"/>
    <property type="match status" value="1"/>
</dbReference>
<feature type="compositionally biased region" description="Pro residues" evidence="8">
    <location>
        <begin position="579"/>
        <end position="589"/>
    </location>
</feature>
<keyword evidence="9" id="KW-0812">Transmembrane</keyword>
<feature type="compositionally biased region" description="Low complexity" evidence="8">
    <location>
        <begin position="401"/>
        <end position="490"/>
    </location>
</feature>
<evidence type="ECO:0000256" key="4">
    <source>
        <dbReference type="ARBA" id="ARBA00022729"/>
    </source>
</evidence>
<keyword evidence="2" id="KW-0964">Secreted</keyword>
<keyword evidence="12" id="KW-1185">Reference proteome</keyword>
<keyword evidence="5" id="KW-0677">Repeat</keyword>
<feature type="region of interest" description="Disordered" evidence="8">
    <location>
        <begin position="324"/>
        <end position="537"/>
    </location>
</feature>
<evidence type="ECO:0000313" key="12">
    <source>
        <dbReference type="Proteomes" id="UP000287033"/>
    </source>
</evidence>
<dbReference type="OrthoDB" id="8939548at2759"/>
<keyword evidence="4" id="KW-0732">Signal</keyword>
<evidence type="ECO:0000256" key="8">
    <source>
        <dbReference type="SAM" id="MobiDB-lite"/>
    </source>
</evidence>
<protein>
    <recommendedName>
        <fullName evidence="10">Thrombospondin-like N-terminal domain-containing protein</fullName>
    </recommendedName>
</protein>
<feature type="compositionally biased region" description="Low complexity" evidence="8">
    <location>
        <begin position="381"/>
        <end position="394"/>
    </location>
</feature>
<feature type="compositionally biased region" description="Low complexity" evidence="8">
    <location>
        <begin position="357"/>
        <end position="368"/>
    </location>
</feature>
<accession>A0A401SLX2</accession>
<evidence type="ECO:0000256" key="1">
    <source>
        <dbReference type="ARBA" id="ARBA00004498"/>
    </source>
</evidence>
<dbReference type="InterPro" id="IPR001791">
    <property type="entry name" value="Laminin_G"/>
</dbReference>
<feature type="domain" description="Thrombospondin-like N-terminal" evidence="10">
    <location>
        <begin position="43"/>
        <end position="230"/>
    </location>
</feature>
<name>A0A401SLX2_CHIPU</name>
<organism evidence="11 12">
    <name type="scientific">Chiloscyllium punctatum</name>
    <name type="common">Brownbanded bambooshark</name>
    <name type="synonym">Hemiscyllium punctatum</name>
    <dbReference type="NCBI Taxonomy" id="137246"/>
    <lineage>
        <taxon>Eukaryota</taxon>
        <taxon>Metazoa</taxon>
        <taxon>Chordata</taxon>
        <taxon>Craniata</taxon>
        <taxon>Vertebrata</taxon>
        <taxon>Chondrichthyes</taxon>
        <taxon>Elasmobranchii</taxon>
        <taxon>Galeomorphii</taxon>
        <taxon>Galeoidea</taxon>
        <taxon>Orectolobiformes</taxon>
        <taxon>Hemiscylliidae</taxon>
        <taxon>Chiloscyllium</taxon>
    </lineage>
</organism>
<evidence type="ECO:0000259" key="10">
    <source>
        <dbReference type="SMART" id="SM00210"/>
    </source>
</evidence>
<comment type="subcellular location">
    <subcellularLocation>
        <location evidence="1">Secreted</location>
        <location evidence="1">Extracellular space</location>
        <location evidence="1">Extracellular matrix</location>
    </subcellularLocation>
</comment>
<evidence type="ECO:0000256" key="6">
    <source>
        <dbReference type="ARBA" id="ARBA00023119"/>
    </source>
</evidence>
<dbReference type="Pfam" id="PF02210">
    <property type="entry name" value="Laminin_G_2"/>
    <property type="match status" value="1"/>
</dbReference>
<evidence type="ECO:0000256" key="9">
    <source>
        <dbReference type="SAM" id="Phobius"/>
    </source>
</evidence>
<dbReference type="EMBL" id="BEZZ01000359">
    <property type="protein sequence ID" value="GCC31383.1"/>
    <property type="molecule type" value="Genomic_DNA"/>
</dbReference>
<dbReference type="FunFam" id="2.60.120.200:FF:000085">
    <property type="entry name" value="collagen alpha-1(XXVII) chain isoform X1"/>
    <property type="match status" value="1"/>
</dbReference>
<comment type="caution">
    <text evidence="11">The sequence shown here is derived from an EMBL/GenBank/DDBJ whole genome shotgun (WGS) entry which is preliminary data.</text>
</comment>
<keyword evidence="7" id="KW-0325">Glycoprotein</keyword>
<keyword evidence="9" id="KW-0472">Membrane</keyword>
<evidence type="ECO:0000256" key="5">
    <source>
        <dbReference type="ARBA" id="ARBA00022737"/>
    </source>
</evidence>
<feature type="transmembrane region" description="Helical" evidence="9">
    <location>
        <begin position="21"/>
        <end position="40"/>
    </location>
</feature>
<evidence type="ECO:0000256" key="3">
    <source>
        <dbReference type="ARBA" id="ARBA00022530"/>
    </source>
</evidence>
<reference evidence="11 12" key="1">
    <citation type="journal article" date="2018" name="Nat. Ecol. Evol.">
        <title>Shark genomes provide insights into elasmobranch evolution and the origin of vertebrates.</title>
        <authorList>
            <person name="Hara Y"/>
            <person name="Yamaguchi K"/>
            <person name="Onimaru K"/>
            <person name="Kadota M"/>
            <person name="Koyanagi M"/>
            <person name="Keeley SD"/>
            <person name="Tatsumi K"/>
            <person name="Tanaka K"/>
            <person name="Motone F"/>
            <person name="Kageyama Y"/>
            <person name="Nozu R"/>
            <person name="Adachi N"/>
            <person name="Nishimura O"/>
            <person name="Nakagawa R"/>
            <person name="Tanegashima C"/>
            <person name="Kiyatake I"/>
            <person name="Matsumoto R"/>
            <person name="Murakumo K"/>
            <person name="Nishida K"/>
            <person name="Terakita A"/>
            <person name="Kuratani S"/>
            <person name="Sato K"/>
            <person name="Hyodo S Kuraku.S."/>
        </authorList>
    </citation>
    <scope>NUCLEOTIDE SEQUENCE [LARGE SCALE GENOMIC DNA]</scope>
</reference>
<evidence type="ECO:0000313" key="11">
    <source>
        <dbReference type="EMBL" id="GCC31383.1"/>
    </source>
</evidence>
<evidence type="ECO:0000256" key="2">
    <source>
        <dbReference type="ARBA" id="ARBA00022525"/>
    </source>
</evidence>
<dbReference type="GO" id="GO:0005581">
    <property type="term" value="C:collagen trimer"/>
    <property type="evidence" value="ECO:0007669"/>
    <property type="project" value="UniProtKB-KW"/>
</dbReference>
<proteinExistence type="predicted"/>
<keyword evidence="3" id="KW-0272">Extracellular matrix</keyword>
<dbReference type="InterPro" id="IPR048287">
    <property type="entry name" value="TSPN-like_N"/>
</dbReference>
<dbReference type="SUPFAM" id="SSF49899">
    <property type="entry name" value="Concanavalin A-like lectins/glucanases"/>
    <property type="match status" value="1"/>
</dbReference>
<sequence>METAAGLDTNSKAAAAFGGRALILCAVLCCTCYLGLAQVLPEDVDILQRLGLIGKKAQTLASPSSMTSRSVPQGVIPFKLGVILTPRARIKAPVAAVIPASYGTNLTLVLSVCSHRVNNAFLFTVRNKRKRLQLGMQFIPGKIIVYVGHKQSVYFDYDVHDGQWHDMAITIRSRKVTLYTSCGKNRTHANLHFKKEDSLDPEGSFLLGKLDQHSVQFEGAVCQFDIYPSAKAAHNYCKYIKKQCRQADIYRPNLLPLLPLLPPFPNSSAPSPSPLTLRKRSGPANSFSESVALLGQAPTSPNLSPWTVRRTAFGATAPPAVLPIQQQQQQQQAATTIRPKPLRSTTPVPSVGFLQLTPHAEATAPTPARSTGKGGTTSESQQGQPRRAPAGAAAKQDSRGRATPTGHATATATPPGHARATPTRHATTTPTGHATATPTRHATTTPPGHATATPTRHATTTPTGHATATPTRHATTTPTGHATTTPTGHVPAPPPTATVPATRKTERQTAKTWKPTSKKAVGRETEPKPATTPSYPRVTYGVVSVTPAATDGYQTFGMESFTVDPMLQGLPGIKGDPGPMGPSGPPGLPGSPGKRGPRVSAWKILFLHFTH</sequence>
<dbReference type="Proteomes" id="UP000287033">
    <property type="component" value="Unassembled WGS sequence"/>
</dbReference>